<evidence type="ECO:0000313" key="3">
    <source>
        <dbReference type="EMBL" id="KAF5832301.1"/>
    </source>
</evidence>
<organism evidence="3 4">
    <name type="scientific">Dunaliella salina</name>
    <name type="common">Green alga</name>
    <name type="synonym">Protococcus salinus</name>
    <dbReference type="NCBI Taxonomy" id="3046"/>
    <lineage>
        <taxon>Eukaryota</taxon>
        <taxon>Viridiplantae</taxon>
        <taxon>Chlorophyta</taxon>
        <taxon>core chlorophytes</taxon>
        <taxon>Chlorophyceae</taxon>
        <taxon>CS clade</taxon>
        <taxon>Chlamydomonadales</taxon>
        <taxon>Dunaliellaceae</taxon>
        <taxon>Dunaliella</taxon>
    </lineage>
</organism>
<feature type="region of interest" description="Disordered" evidence="1">
    <location>
        <begin position="272"/>
        <end position="291"/>
    </location>
</feature>
<accession>A0ABQ7GCH2</accession>
<name>A0ABQ7GCH2_DUNSA</name>
<proteinExistence type="predicted"/>
<reference evidence="3" key="1">
    <citation type="submission" date="2017-08" db="EMBL/GenBank/DDBJ databases">
        <authorList>
            <person name="Polle J.E."/>
            <person name="Barry K."/>
            <person name="Cushman J."/>
            <person name="Schmutz J."/>
            <person name="Tran D."/>
            <person name="Hathwaick L.T."/>
            <person name="Yim W.C."/>
            <person name="Jenkins J."/>
            <person name="Mckie-Krisberg Z.M."/>
            <person name="Prochnik S."/>
            <person name="Lindquist E."/>
            <person name="Dockter R.B."/>
            <person name="Adam C."/>
            <person name="Molina H."/>
            <person name="Bunkerborg J."/>
            <person name="Jin E."/>
            <person name="Buchheim M."/>
            <person name="Magnuson J."/>
        </authorList>
    </citation>
    <scope>NUCLEOTIDE SEQUENCE</scope>
    <source>
        <strain evidence="3">CCAP 19/18</strain>
    </source>
</reference>
<keyword evidence="4" id="KW-1185">Reference proteome</keyword>
<dbReference type="InterPro" id="IPR011992">
    <property type="entry name" value="EF-hand-dom_pair"/>
</dbReference>
<dbReference type="SUPFAM" id="SSF47473">
    <property type="entry name" value="EF-hand"/>
    <property type="match status" value="1"/>
</dbReference>
<dbReference type="Gene3D" id="1.10.238.10">
    <property type="entry name" value="EF-hand"/>
    <property type="match status" value="1"/>
</dbReference>
<feature type="region of interest" description="Disordered" evidence="1">
    <location>
        <begin position="303"/>
        <end position="378"/>
    </location>
</feature>
<feature type="compositionally biased region" description="Low complexity" evidence="1">
    <location>
        <begin position="305"/>
        <end position="333"/>
    </location>
</feature>
<feature type="domain" description="EF-hand" evidence="2">
    <location>
        <begin position="142"/>
        <end position="177"/>
    </location>
</feature>
<dbReference type="EMBL" id="MU069883">
    <property type="protein sequence ID" value="KAF5832301.1"/>
    <property type="molecule type" value="Genomic_DNA"/>
</dbReference>
<evidence type="ECO:0000313" key="4">
    <source>
        <dbReference type="Proteomes" id="UP000815325"/>
    </source>
</evidence>
<comment type="caution">
    <text evidence="3">The sequence shown here is derived from an EMBL/GenBank/DDBJ whole genome shotgun (WGS) entry which is preliminary data.</text>
</comment>
<dbReference type="InterPro" id="IPR002048">
    <property type="entry name" value="EF_hand_dom"/>
</dbReference>
<feature type="compositionally biased region" description="Basic and acidic residues" evidence="1">
    <location>
        <begin position="367"/>
        <end position="378"/>
    </location>
</feature>
<evidence type="ECO:0000259" key="2">
    <source>
        <dbReference type="PROSITE" id="PS50222"/>
    </source>
</evidence>
<gene>
    <name evidence="3" type="ORF">DUNSADRAFT_11838</name>
</gene>
<evidence type="ECO:0000256" key="1">
    <source>
        <dbReference type="SAM" id="MobiDB-lite"/>
    </source>
</evidence>
<sequence length="378" mass="42151">MGICQSAAAARPSCLSQVLEKQLVEALILAKQRDSENVAKGGVNIVNQLLLQFPAMRPGFLRVQELFALLAPEHQLHLPLRTLKEHAKTIGLDVEQEHLKPIFVFDDGDLLPQELILVFTIAYIAAGKESPSTQEINPDIKACLDIVEKAFLTFDSSSRGFLPADELKRVIKNAGSFKVVGSKHHHRHHPGMGKLLYQDLPCDKSGNVTFKEFLLRIQTLVMSEIVDMDEMQELQEFACVSRYASLTGERLSVQSRHGSVTEATREALAIVNNRRSQPGTPEPAEDGGDLVHKGDVSLLTEAMKQGQPQPTQKQLQLEQQQQLQQHVEQLQAQGYFREERPSMQEDQQEAGDVPATLESQLQNGDPGQKERFEGMHTD</sequence>
<protein>
    <recommendedName>
        <fullName evidence="2">EF-hand domain-containing protein</fullName>
    </recommendedName>
</protein>
<dbReference type="Proteomes" id="UP000815325">
    <property type="component" value="Unassembled WGS sequence"/>
</dbReference>
<dbReference type="PROSITE" id="PS50222">
    <property type="entry name" value="EF_HAND_2"/>
    <property type="match status" value="1"/>
</dbReference>